<evidence type="ECO:0000313" key="2">
    <source>
        <dbReference type="Proteomes" id="UP000217163"/>
    </source>
</evidence>
<comment type="caution">
    <text evidence="1">The sequence shown here is derived from an EMBL/GenBank/DDBJ whole genome shotgun (WGS) entry which is preliminary data.</text>
</comment>
<protein>
    <submittedName>
        <fullName evidence="1">Uncharacterized protein</fullName>
    </submittedName>
</protein>
<gene>
    <name evidence="1" type="ORF">CFN58_02405</name>
</gene>
<dbReference type="EMBL" id="NKQU01000034">
    <property type="protein sequence ID" value="OZI87676.1"/>
    <property type="molecule type" value="Genomic_DNA"/>
</dbReference>
<sequence>MHNAHQALGCFDSNCDGQAREPLDDHWLRLIGDGQKPPSTVSRIGRLWSLFVSIDEHLLMIAPYTEEPRFTQQLQTVEYAWPSIG</sequence>
<dbReference type="Proteomes" id="UP000217163">
    <property type="component" value="Unassembled WGS sequence"/>
</dbReference>
<accession>A0A261WNE2</accession>
<evidence type="ECO:0000313" key="1">
    <source>
        <dbReference type="EMBL" id="OZI87676.1"/>
    </source>
</evidence>
<proteinExistence type="predicted"/>
<reference evidence="2" key="1">
    <citation type="journal article" date="2016" name="Sci. Rep.">
        <title>Genome analysis of the kiwifruit canker pathogen Pseudomonas syringae pv. actinidiae biovar 5.</title>
        <authorList>
            <person name="Fujikawa T."/>
            <person name="Sawada H."/>
        </authorList>
    </citation>
    <scope>NUCLEOTIDE SEQUENCE [LARGE SCALE GENOMIC DNA]</scope>
    <source>
        <strain evidence="2">MAFF 212061</strain>
    </source>
</reference>
<name>A0A261WNE2_9PSED</name>
<dbReference type="AlphaFoldDB" id="A0A261WNE2"/>
<organism evidence="1 2">
    <name type="scientific">Pseudomonas avellanae</name>
    <dbReference type="NCBI Taxonomy" id="46257"/>
    <lineage>
        <taxon>Bacteria</taxon>
        <taxon>Pseudomonadati</taxon>
        <taxon>Pseudomonadota</taxon>
        <taxon>Gammaproteobacteria</taxon>
        <taxon>Pseudomonadales</taxon>
        <taxon>Pseudomonadaceae</taxon>
        <taxon>Pseudomonas</taxon>
    </lineage>
</organism>